<dbReference type="Pfam" id="PF00263">
    <property type="entry name" value="Secretin"/>
    <property type="match status" value="1"/>
</dbReference>
<dbReference type="InterPro" id="IPR001775">
    <property type="entry name" value="GspD/PilQ"/>
</dbReference>
<evidence type="ECO:0000313" key="5">
    <source>
        <dbReference type="EMBL" id="BDE07010.1"/>
    </source>
</evidence>
<dbReference type="KEGG" id="vab:WPS_22860"/>
<dbReference type="PANTHER" id="PTHR30332:SF17">
    <property type="entry name" value="TYPE IV PILIATION SYSTEM PROTEIN DR_0774-RELATED"/>
    <property type="match status" value="1"/>
</dbReference>
<dbReference type="PANTHER" id="PTHR30332">
    <property type="entry name" value="PROBABLE GENERAL SECRETION PATHWAY PROTEIN D"/>
    <property type="match status" value="1"/>
</dbReference>
<feature type="domain" description="Pilus formation protein N-terminal" evidence="4">
    <location>
        <begin position="30"/>
        <end position="94"/>
    </location>
</feature>
<dbReference type="InterPro" id="IPR004846">
    <property type="entry name" value="T2SS/T3SS_dom"/>
</dbReference>
<evidence type="ECO:0000313" key="6">
    <source>
        <dbReference type="Proteomes" id="UP001317532"/>
    </source>
</evidence>
<dbReference type="GO" id="GO:0015627">
    <property type="term" value="C:type II protein secretion system complex"/>
    <property type="evidence" value="ECO:0007669"/>
    <property type="project" value="TreeGrafter"/>
</dbReference>
<dbReference type="Pfam" id="PF13629">
    <property type="entry name" value="T2SS-T3SS_pil_N"/>
    <property type="match status" value="1"/>
</dbReference>
<name>A0AAN1XX37_UNVUL</name>
<keyword evidence="2" id="KW-0732">Signal</keyword>
<dbReference type="Proteomes" id="UP001317532">
    <property type="component" value="Chromosome"/>
</dbReference>
<dbReference type="PRINTS" id="PR00811">
    <property type="entry name" value="BCTERIALGSPD"/>
</dbReference>
<dbReference type="AlphaFoldDB" id="A0AAN1XX37"/>
<comment type="similarity">
    <text evidence="1">Belongs to the bacterial secretin family.</text>
</comment>
<feature type="domain" description="Type II/III secretion system secretin-like" evidence="3">
    <location>
        <begin position="312"/>
        <end position="470"/>
    </location>
</feature>
<dbReference type="GO" id="GO:0009306">
    <property type="term" value="P:protein secretion"/>
    <property type="evidence" value="ECO:0007669"/>
    <property type="project" value="InterPro"/>
</dbReference>
<organism evidence="5 6">
    <name type="scientific">Vulcanimicrobium alpinum</name>
    <dbReference type="NCBI Taxonomy" id="3016050"/>
    <lineage>
        <taxon>Bacteria</taxon>
        <taxon>Bacillati</taxon>
        <taxon>Vulcanimicrobiota</taxon>
        <taxon>Vulcanimicrobiia</taxon>
        <taxon>Vulcanimicrobiales</taxon>
        <taxon>Vulcanimicrobiaceae</taxon>
        <taxon>Vulcanimicrobium</taxon>
    </lineage>
</organism>
<evidence type="ECO:0000256" key="1">
    <source>
        <dbReference type="RuleBase" id="RU004003"/>
    </source>
</evidence>
<sequence length="472" mass="50204">MRNVRTSLAVLAAAAAVTVPFSARADVVTQLSVRTGQSMVLRAPSLTRVAVGDGKIAGVYPIGNSELVLNGKAPGRTTLFVWTTSGRHSYDITVLEQSLEDLRRMIQSSINDPTVHVDSFDHSIVLAGSVPTGERLVQLSDIVARFDPVVTANKYTVVNAVTVAQPLGPLENELAADKATAGVHVDRDLKGNLIVSGTIPDRTTAERVLARVRALGGPYLAIDGKVIDRLESSTTSQVNVKVYILEVDETALRQLGVNLQSATFQNSASGSTYTLGSAQFPVVENPVGPGQALKLGSFFRTITLAPTLNLIITSGHGRILSSPDLVTMPGKEANFLVGGQIPIPYASGPSQIAIQYKDFGVQLKVTPTILGNGGVETVIAPEVSDLDFQDGVTISGFTIPALKTSKLSTDVITKSGESVVLGGLLRRVEQRNIDKIPLLGDLPILGKLFRSTRYQSSQTDVVFVMTPEILTR</sequence>
<dbReference type="InterPro" id="IPR050810">
    <property type="entry name" value="Bact_Secretion_Sys_Channel"/>
</dbReference>
<accession>A0AAN1XX37</accession>
<dbReference type="InterPro" id="IPR032789">
    <property type="entry name" value="T2SS-T3SS_pil_N"/>
</dbReference>
<dbReference type="PROSITE" id="PS00875">
    <property type="entry name" value="T2SP_D"/>
    <property type="match status" value="1"/>
</dbReference>
<proteinExistence type="inferred from homology"/>
<dbReference type="InterPro" id="IPR004845">
    <property type="entry name" value="T2SS_GspD_CS"/>
</dbReference>
<gene>
    <name evidence="5" type="ORF">WPS_22860</name>
</gene>
<evidence type="ECO:0000259" key="4">
    <source>
        <dbReference type="Pfam" id="PF13629"/>
    </source>
</evidence>
<feature type="chain" id="PRO_5042824228" description="Pilus formation protein N-terminal domain-containing protein" evidence="2">
    <location>
        <begin position="26"/>
        <end position="472"/>
    </location>
</feature>
<evidence type="ECO:0000256" key="2">
    <source>
        <dbReference type="SAM" id="SignalP"/>
    </source>
</evidence>
<dbReference type="RefSeq" id="WP_317994629.1">
    <property type="nucleotide sequence ID" value="NZ_AP025523.1"/>
</dbReference>
<protein>
    <recommendedName>
        <fullName evidence="7">Pilus formation protein N-terminal domain-containing protein</fullName>
    </recommendedName>
</protein>
<feature type="signal peptide" evidence="2">
    <location>
        <begin position="1"/>
        <end position="25"/>
    </location>
</feature>
<keyword evidence="6" id="KW-1185">Reference proteome</keyword>
<evidence type="ECO:0008006" key="7">
    <source>
        <dbReference type="Google" id="ProtNLM"/>
    </source>
</evidence>
<dbReference type="EMBL" id="AP025523">
    <property type="protein sequence ID" value="BDE07010.1"/>
    <property type="molecule type" value="Genomic_DNA"/>
</dbReference>
<evidence type="ECO:0000259" key="3">
    <source>
        <dbReference type="Pfam" id="PF00263"/>
    </source>
</evidence>
<reference evidence="5 6" key="1">
    <citation type="journal article" date="2022" name="ISME Commun">
        <title>Vulcanimicrobium alpinus gen. nov. sp. nov., the first cultivated representative of the candidate phylum 'Eremiobacterota', is a metabolically versatile aerobic anoxygenic phototroph.</title>
        <authorList>
            <person name="Yabe S."/>
            <person name="Muto K."/>
            <person name="Abe K."/>
            <person name="Yokota A."/>
            <person name="Staudigel H."/>
            <person name="Tebo B.M."/>
        </authorList>
    </citation>
    <scope>NUCLEOTIDE SEQUENCE [LARGE SCALE GENOMIC DNA]</scope>
    <source>
        <strain evidence="5 6">WC8-2</strain>
    </source>
</reference>